<dbReference type="Proteomes" id="UP000184513">
    <property type="component" value="Unassembled WGS sequence"/>
</dbReference>
<keyword evidence="2" id="KW-1185">Reference proteome</keyword>
<name>A0A1M7MAP8_9BACT</name>
<proteinExistence type="predicted"/>
<organism evidence="1 2">
    <name type="scientific">Cyclobacterium lianum</name>
    <dbReference type="NCBI Taxonomy" id="388280"/>
    <lineage>
        <taxon>Bacteria</taxon>
        <taxon>Pseudomonadati</taxon>
        <taxon>Bacteroidota</taxon>
        <taxon>Cytophagia</taxon>
        <taxon>Cytophagales</taxon>
        <taxon>Cyclobacteriaceae</taxon>
        <taxon>Cyclobacterium</taxon>
    </lineage>
</organism>
<evidence type="ECO:0000313" key="2">
    <source>
        <dbReference type="Proteomes" id="UP000184513"/>
    </source>
</evidence>
<dbReference type="RefSeq" id="WP_073093983.1">
    <property type="nucleotide sequence ID" value="NZ_FRCY01000004.1"/>
</dbReference>
<accession>A0A1M7MAP8</accession>
<sequence length="73" mass="8481">MDIQTIKVDLIHWLTELQDLKILEQLQALKHLQEAGLSDAHKALLDERIASYEKDPGKALDWDEVMKELEKDL</sequence>
<dbReference type="Pfam" id="PF09720">
    <property type="entry name" value="Unstab_antitox"/>
    <property type="match status" value="1"/>
</dbReference>
<dbReference type="NCBIfam" id="TIGR02574">
    <property type="entry name" value="stabl_TIGR02574"/>
    <property type="match status" value="1"/>
</dbReference>
<dbReference type="AlphaFoldDB" id="A0A1M7MAP8"/>
<reference evidence="1 2" key="1">
    <citation type="submission" date="2016-11" db="EMBL/GenBank/DDBJ databases">
        <authorList>
            <person name="Jaros S."/>
            <person name="Januszkiewicz K."/>
            <person name="Wedrychowicz H."/>
        </authorList>
    </citation>
    <scope>NUCLEOTIDE SEQUENCE [LARGE SCALE GENOMIC DNA]</scope>
    <source>
        <strain evidence="1 2">CGMCC 1.6102</strain>
    </source>
</reference>
<dbReference type="EMBL" id="FRCY01000004">
    <property type="protein sequence ID" value="SHM87894.1"/>
    <property type="molecule type" value="Genomic_DNA"/>
</dbReference>
<protein>
    <submittedName>
        <fullName evidence="1">Putative addiction module component, TIGR02574 family</fullName>
    </submittedName>
</protein>
<evidence type="ECO:0000313" key="1">
    <source>
        <dbReference type="EMBL" id="SHM87894.1"/>
    </source>
</evidence>
<dbReference type="InterPro" id="IPR013406">
    <property type="entry name" value="CHP02574_addiction_mod"/>
</dbReference>
<gene>
    <name evidence="1" type="ORF">SAMN04488057_104195</name>
</gene>
<dbReference type="OrthoDB" id="982589at2"/>